<keyword evidence="2 5" id="KW-0479">Metal-binding</keyword>
<dbReference type="InterPro" id="IPR005123">
    <property type="entry name" value="Oxoglu/Fe-dep_dioxygenase_dom"/>
</dbReference>
<dbReference type="AlphaFoldDB" id="A0A316AD75"/>
<evidence type="ECO:0000256" key="4">
    <source>
        <dbReference type="ARBA" id="ARBA00023004"/>
    </source>
</evidence>
<keyword evidence="7" id="KW-0223">Dioxygenase</keyword>
<gene>
    <name evidence="7" type="ORF">CLV98_11357</name>
</gene>
<name>A0A316AD75_9BACT</name>
<sequence>MNNGLFSTLKKKQRMEPELLKEVPSLDLADFTTGNSEKKRQFVADLGAAFTNIGFVAIKNHGLSDQLRQELYAIVQAFFALPEAEKKKLEFAELFGQRGYISKRRETAKGYKVADLKEFYHIGQPEPTGTMPSNVFPDHMPEFKALTLEVYRLFEQAGKTLLRAIALYLELPEDYFEDKVKNGDSLLRALHYFPIENPDALEEGAVRAAAHGDINLITLLMGASAEGLEVLRRDGQWISITALPDQIVVNVGDMLDRLTNHKLKSTIHRVVNPPREKMGTSRFSIPFFMHPRADMDLTSLPSCIDEQHPKIYTDMTAGAFLDERLRELGLKK</sequence>
<evidence type="ECO:0000256" key="3">
    <source>
        <dbReference type="ARBA" id="ARBA00023002"/>
    </source>
</evidence>
<reference evidence="7 8" key="1">
    <citation type="submission" date="2018-03" db="EMBL/GenBank/DDBJ databases">
        <title>Genomic Encyclopedia of Archaeal and Bacterial Type Strains, Phase II (KMG-II): from individual species to whole genera.</title>
        <authorList>
            <person name="Goeker M."/>
        </authorList>
    </citation>
    <scope>NUCLEOTIDE SEQUENCE [LARGE SCALE GENOMIC DNA]</scope>
    <source>
        <strain evidence="7 8">DSM 100346</strain>
    </source>
</reference>
<dbReference type="Gene3D" id="2.60.120.330">
    <property type="entry name" value="B-lactam Antibiotic, Isopenicillin N Synthase, Chain"/>
    <property type="match status" value="1"/>
</dbReference>
<dbReference type="EMBL" id="QGDT01000013">
    <property type="protein sequence ID" value="PWJ55581.1"/>
    <property type="molecule type" value="Genomic_DNA"/>
</dbReference>
<protein>
    <submittedName>
        <fullName evidence="7">Isopenicillin N synthase-like dioxygenase</fullName>
    </submittedName>
</protein>
<dbReference type="Pfam" id="PF14226">
    <property type="entry name" value="DIOX_N"/>
    <property type="match status" value="1"/>
</dbReference>
<evidence type="ECO:0000259" key="6">
    <source>
        <dbReference type="PROSITE" id="PS51471"/>
    </source>
</evidence>
<dbReference type="Pfam" id="PF03171">
    <property type="entry name" value="2OG-FeII_Oxy"/>
    <property type="match status" value="1"/>
</dbReference>
<organism evidence="7 8">
    <name type="scientific">Dyadobacter jejuensis</name>
    <dbReference type="NCBI Taxonomy" id="1082580"/>
    <lineage>
        <taxon>Bacteria</taxon>
        <taxon>Pseudomonadati</taxon>
        <taxon>Bacteroidota</taxon>
        <taxon>Cytophagia</taxon>
        <taxon>Cytophagales</taxon>
        <taxon>Spirosomataceae</taxon>
        <taxon>Dyadobacter</taxon>
    </lineage>
</organism>
<dbReference type="GO" id="GO:0046872">
    <property type="term" value="F:metal ion binding"/>
    <property type="evidence" value="ECO:0007669"/>
    <property type="project" value="UniProtKB-KW"/>
</dbReference>
<dbReference type="PANTHER" id="PTHR10209">
    <property type="entry name" value="OXIDOREDUCTASE, 2OG-FE II OXYGENASE FAMILY PROTEIN"/>
    <property type="match status" value="1"/>
</dbReference>
<proteinExistence type="inferred from homology"/>
<keyword evidence="8" id="KW-1185">Reference proteome</keyword>
<comment type="caution">
    <text evidence="7">The sequence shown here is derived from an EMBL/GenBank/DDBJ whole genome shotgun (WGS) entry which is preliminary data.</text>
</comment>
<dbReference type="InterPro" id="IPR026992">
    <property type="entry name" value="DIOX_N"/>
</dbReference>
<evidence type="ECO:0000313" key="8">
    <source>
        <dbReference type="Proteomes" id="UP000245880"/>
    </source>
</evidence>
<dbReference type="PANTHER" id="PTHR10209:SF881">
    <property type="entry name" value="FI07970P-RELATED"/>
    <property type="match status" value="1"/>
</dbReference>
<evidence type="ECO:0000256" key="2">
    <source>
        <dbReference type="ARBA" id="ARBA00022723"/>
    </source>
</evidence>
<dbReference type="PROSITE" id="PS51471">
    <property type="entry name" value="FE2OG_OXY"/>
    <property type="match status" value="1"/>
</dbReference>
<dbReference type="InterPro" id="IPR044861">
    <property type="entry name" value="IPNS-like_FE2OG_OXY"/>
</dbReference>
<evidence type="ECO:0000256" key="5">
    <source>
        <dbReference type="RuleBase" id="RU003682"/>
    </source>
</evidence>
<feature type="domain" description="Fe2OG dioxygenase" evidence="6">
    <location>
        <begin position="182"/>
        <end position="291"/>
    </location>
</feature>
<evidence type="ECO:0000256" key="1">
    <source>
        <dbReference type="ARBA" id="ARBA00008056"/>
    </source>
</evidence>
<dbReference type="PRINTS" id="PR00682">
    <property type="entry name" value="IPNSYNTHASE"/>
</dbReference>
<dbReference type="SUPFAM" id="SSF51197">
    <property type="entry name" value="Clavaminate synthase-like"/>
    <property type="match status" value="1"/>
</dbReference>
<dbReference type="Proteomes" id="UP000245880">
    <property type="component" value="Unassembled WGS sequence"/>
</dbReference>
<dbReference type="InterPro" id="IPR027443">
    <property type="entry name" value="IPNS-like_sf"/>
</dbReference>
<comment type="similarity">
    <text evidence="1 5">Belongs to the iron/ascorbate-dependent oxidoreductase family.</text>
</comment>
<evidence type="ECO:0000313" key="7">
    <source>
        <dbReference type="EMBL" id="PWJ55581.1"/>
    </source>
</evidence>
<keyword evidence="4 5" id="KW-0408">Iron</keyword>
<accession>A0A316AD75</accession>
<keyword evidence="3 5" id="KW-0560">Oxidoreductase</keyword>
<dbReference type="GO" id="GO:0051213">
    <property type="term" value="F:dioxygenase activity"/>
    <property type="evidence" value="ECO:0007669"/>
    <property type="project" value="UniProtKB-KW"/>
</dbReference>